<keyword evidence="3" id="KW-1185">Reference proteome</keyword>
<sequence length="241" mass="25732">MRLAALALGSLLLPASAGALTVAPATFTCPIDGKPFTVSVMTSGTSYGSYFDGQLVGPIESPAPLVACPGNGFIIDRDGSYTESELAKLRPFVASAQYRGWLAADSAYYRLAKQREFMGDTPDRIADALLEATWEAGGDLYPRHAGEALDALRQLAASKAAQGEDAIGTRMLAGELERRLGRFDEARATFTALQADPAFPGKGSEEARSYRRKVAEAQLQLIAAHDTGRARLDDDGKLARF</sequence>
<protein>
    <recommendedName>
        <fullName evidence="4">Tetratricopeptide repeat protein</fullName>
    </recommendedName>
</protein>
<keyword evidence="1" id="KW-0732">Signal</keyword>
<dbReference type="EMBL" id="NHON01000003">
    <property type="protein sequence ID" value="OWJ68630.1"/>
    <property type="molecule type" value="Genomic_DNA"/>
</dbReference>
<gene>
    <name evidence="2" type="ORF">BWR60_02460</name>
</gene>
<name>A0A211ZTN7_9PROT</name>
<organism evidence="2 3">
    <name type="scientific">Inquilinus limosus</name>
    <dbReference type="NCBI Taxonomy" id="171674"/>
    <lineage>
        <taxon>Bacteria</taxon>
        <taxon>Pseudomonadati</taxon>
        <taxon>Pseudomonadota</taxon>
        <taxon>Alphaproteobacteria</taxon>
        <taxon>Rhodospirillales</taxon>
        <taxon>Rhodospirillaceae</taxon>
        <taxon>Inquilinus</taxon>
    </lineage>
</organism>
<evidence type="ECO:0000313" key="2">
    <source>
        <dbReference type="EMBL" id="OWJ68630.1"/>
    </source>
</evidence>
<evidence type="ECO:0000313" key="3">
    <source>
        <dbReference type="Proteomes" id="UP000196655"/>
    </source>
</evidence>
<evidence type="ECO:0008006" key="4">
    <source>
        <dbReference type="Google" id="ProtNLM"/>
    </source>
</evidence>
<feature type="signal peptide" evidence="1">
    <location>
        <begin position="1"/>
        <end position="19"/>
    </location>
</feature>
<accession>A0A211ZTN7</accession>
<evidence type="ECO:0000256" key="1">
    <source>
        <dbReference type="SAM" id="SignalP"/>
    </source>
</evidence>
<feature type="chain" id="PRO_5012645724" description="Tetratricopeptide repeat protein" evidence="1">
    <location>
        <begin position="20"/>
        <end position="241"/>
    </location>
</feature>
<dbReference type="AlphaFoldDB" id="A0A211ZTN7"/>
<dbReference type="Proteomes" id="UP000196655">
    <property type="component" value="Unassembled WGS sequence"/>
</dbReference>
<proteinExistence type="predicted"/>
<reference evidence="3" key="1">
    <citation type="submission" date="2017-05" db="EMBL/GenBank/DDBJ databases">
        <authorList>
            <person name="Macchi M."/>
            <person name="Festa S."/>
            <person name="Coppotelli B.M."/>
            <person name="Morelli I.S."/>
        </authorList>
    </citation>
    <scope>NUCLEOTIDE SEQUENCE [LARGE SCALE GENOMIC DNA]</scope>
    <source>
        <strain evidence="3">I</strain>
    </source>
</reference>
<comment type="caution">
    <text evidence="2">The sequence shown here is derived from an EMBL/GenBank/DDBJ whole genome shotgun (WGS) entry which is preliminary data.</text>
</comment>